<evidence type="ECO:0000313" key="1">
    <source>
        <dbReference type="EMBL" id="KKM03135.1"/>
    </source>
</evidence>
<gene>
    <name evidence="1" type="ORF">LCGC14_1777490</name>
</gene>
<comment type="caution">
    <text evidence="1">The sequence shown here is derived from an EMBL/GenBank/DDBJ whole genome shotgun (WGS) entry which is preliminary data.</text>
</comment>
<sequence length="86" mass="10000">IMGVAIVGALTLTGCVTYRNLNLLKNPIVPKEFKNYREKGNKVEETDFMYFGFIRFFLFFKLSKISPDRVLIPVFIQLLRYSCLSL</sequence>
<proteinExistence type="predicted"/>
<name>A0A0F9GWC2_9ZZZZ</name>
<dbReference type="EMBL" id="LAZR01016757">
    <property type="protein sequence ID" value="KKM03135.1"/>
    <property type="molecule type" value="Genomic_DNA"/>
</dbReference>
<feature type="non-terminal residue" evidence="1">
    <location>
        <position position="1"/>
    </location>
</feature>
<reference evidence="1" key="1">
    <citation type="journal article" date="2015" name="Nature">
        <title>Complex archaea that bridge the gap between prokaryotes and eukaryotes.</title>
        <authorList>
            <person name="Spang A."/>
            <person name="Saw J.H."/>
            <person name="Jorgensen S.L."/>
            <person name="Zaremba-Niedzwiedzka K."/>
            <person name="Martijn J."/>
            <person name="Lind A.E."/>
            <person name="van Eijk R."/>
            <person name="Schleper C."/>
            <person name="Guy L."/>
            <person name="Ettema T.J."/>
        </authorList>
    </citation>
    <scope>NUCLEOTIDE SEQUENCE</scope>
</reference>
<protein>
    <submittedName>
        <fullName evidence="1">Uncharacterized protein</fullName>
    </submittedName>
</protein>
<accession>A0A0F9GWC2</accession>
<organism evidence="1">
    <name type="scientific">marine sediment metagenome</name>
    <dbReference type="NCBI Taxonomy" id="412755"/>
    <lineage>
        <taxon>unclassified sequences</taxon>
        <taxon>metagenomes</taxon>
        <taxon>ecological metagenomes</taxon>
    </lineage>
</organism>
<dbReference type="AlphaFoldDB" id="A0A0F9GWC2"/>